<evidence type="ECO:0000313" key="12">
    <source>
        <dbReference type="EMBL" id="BAN35083.1"/>
    </source>
</evidence>
<protein>
    <recommendedName>
        <fullName evidence="3">cysteine desulfurase</fullName>
        <ecNumber evidence="3">2.8.1.7</ecNumber>
    </recommendedName>
</protein>
<evidence type="ECO:0000259" key="11">
    <source>
        <dbReference type="Pfam" id="PF00266"/>
    </source>
</evidence>
<dbReference type="Gene3D" id="3.90.1150.10">
    <property type="entry name" value="Aspartate Aminotransferase, domain 1"/>
    <property type="match status" value="1"/>
</dbReference>
<name>S6ABX2_SULDS</name>
<evidence type="ECO:0000256" key="4">
    <source>
        <dbReference type="ARBA" id="ARBA00022679"/>
    </source>
</evidence>
<keyword evidence="7" id="KW-0408">Iron</keyword>
<evidence type="ECO:0000256" key="9">
    <source>
        <dbReference type="ARBA" id="ARBA00050776"/>
    </source>
</evidence>
<dbReference type="PANTHER" id="PTHR11601">
    <property type="entry name" value="CYSTEINE DESULFURYLASE FAMILY MEMBER"/>
    <property type="match status" value="1"/>
</dbReference>
<keyword evidence="4" id="KW-0808">Transferase</keyword>
<evidence type="ECO:0000256" key="5">
    <source>
        <dbReference type="ARBA" id="ARBA00022723"/>
    </source>
</evidence>
<evidence type="ECO:0000256" key="7">
    <source>
        <dbReference type="ARBA" id="ARBA00023004"/>
    </source>
</evidence>
<dbReference type="InterPro" id="IPR015424">
    <property type="entry name" value="PyrdxlP-dep_Trfase"/>
</dbReference>
<dbReference type="GO" id="GO:0051536">
    <property type="term" value="F:iron-sulfur cluster binding"/>
    <property type="evidence" value="ECO:0007669"/>
    <property type="project" value="UniProtKB-KW"/>
</dbReference>
<evidence type="ECO:0000256" key="6">
    <source>
        <dbReference type="ARBA" id="ARBA00022898"/>
    </source>
</evidence>
<evidence type="ECO:0000256" key="2">
    <source>
        <dbReference type="ARBA" id="ARBA00006490"/>
    </source>
</evidence>
<dbReference type="InterPro" id="IPR000192">
    <property type="entry name" value="Aminotrans_V_dom"/>
</dbReference>
<proteinExistence type="inferred from homology"/>
<comment type="cofactor">
    <cofactor evidence="1 10">
        <name>pyridoxal 5'-phosphate</name>
        <dbReference type="ChEBI" id="CHEBI:597326"/>
    </cofactor>
</comment>
<feature type="domain" description="Aminotransferase class V" evidence="11">
    <location>
        <begin position="5"/>
        <end position="363"/>
    </location>
</feature>
<dbReference type="STRING" id="1163617.SCD_n01254"/>
<dbReference type="PANTHER" id="PTHR11601:SF34">
    <property type="entry name" value="CYSTEINE DESULFURASE"/>
    <property type="match status" value="1"/>
</dbReference>
<sequence>MLPAYFDHNATTPLDERVLQAMLPFFREHYGNASSRHEYGRVARKAVDDAREQVADLVGAHPSQVVFVSGGTEANNLLIKGAAVRRPPSQIAVSAVEHPSVTRPAQELREQGWQVRRLAVDSVGRLEMDDVKIALRESVTGLVSVMLANNETGVVQDVAAVAELARSVGATVHTDAVQALGKMPVSFSALNVHAMTISAHKVYGPKGIGALVLNKRLDIKPQITGGEHEKGLRAGTENVPAIVGFGAACALATSRLTELPHKLQQMREQMEQGLRTMGAVLFGAGAERLANTSYFAFPGIEGETLVMALDRAGFAVASGSACSSGGTDPSPVLLAMGVERELARCAVRISLGRDNEMSQIERFLRVMQGEILGLKRLVAVAV</sequence>
<evidence type="ECO:0000256" key="8">
    <source>
        <dbReference type="ARBA" id="ARBA00023014"/>
    </source>
</evidence>
<evidence type="ECO:0000256" key="10">
    <source>
        <dbReference type="RuleBase" id="RU004504"/>
    </source>
</evidence>
<dbReference type="Gene3D" id="1.10.260.50">
    <property type="match status" value="1"/>
</dbReference>
<dbReference type="InterPro" id="IPR020578">
    <property type="entry name" value="Aminotrans_V_PyrdxlP_BS"/>
</dbReference>
<dbReference type="Proteomes" id="UP000015559">
    <property type="component" value="Chromosome"/>
</dbReference>
<accession>S6ABX2</accession>
<dbReference type="PIRSF" id="PIRSF005572">
    <property type="entry name" value="NifS"/>
    <property type="match status" value="1"/>
</dbReference>
<evidence type="ECO:0000313" key="13">
    <source>
        <dbReference type="Proteomes" id="UP000015559"/>
    </source>
</evidence>
<dbReference type="AlphaFoldDB" id="S6ABX2"/>
<reference evidence="12 13" key="1">
    <citation type="journal article" date="2012" name="Appl. Environ. Microbiol.">
        <title>Draft genome sequence of a psychrotolerant sulfur-oxidizing bacterium, Sulfuricella denitrificans skB26, and proteomic insights into cold adaptation.</title>
        <authorList>
            <person name="Watanabe T."/>
            <person name="Kojima H."/>
            <person name="Fukui M."/>
        </authorList>
    </citation>
    <scope>NUCLEOTIDE SEQUENCE [LARGE SCALE GENOMIC DNA]</scope>
    <source>
        <strain evidence="13">skB26</strain>
    </source>
</reference>
<keyword evidence="5" id="KW-0479">Metal-binding</keyword>
<dbReference type="InterPro" id="IPR015422">
    <property type="entry name" value="PyrdxlP-dep_Trfase_small"/>
</dbReference>
<evidence type="ECO:0000256" key="3">
    <source>
        <dbReference type="ARBA" id="ARBA00012239"/>
    </source>
</evidence>
<dbReference type="InterPro" id="IPR015421">
    <property type="entry name" value="PyrdxlP-dep_Trfase_major"/>
</dbReference>
<dbReference type="GO" id="GO:0031071">
    <property type="term" value="F:cysteine desulfurase activity"/>
    <property type="evidence" value="ECO:0007669"/>
    <property type="project" value="UniProtKB-EC"/>
</dbReference>
<dbReference type="PROSITE" id="PS00595">
    <property type="entry name" value="AA_TRANSFER_CLASS_5"/>
    <property type="match status" value="1"/>
</dbReference>
<dbReference type="Pfam" id="PF00266">
    <property type="entry name" value="Aminotran_5"/>
    <property type="match status" value="1"/>
</dbReference>
<keyword evidence="8" id="KW-0411">Iron-sulfur</keyword>
<dbReference type="RefSeq" id="WP_009205963.1">
    <property type="nucleotide sequence ID" value="NC_022357.1"/>
</dbReference>
<dbReference type="EC" id="2.8.1.7" evidence="3"/>
<comment type="catalytic activity">
    <reaction evidence="9">
        <text>(sulfur carrier)-H + L-cysteine = (sulfur carrier)-SH + L-alanine</text>
        <dbReference type="Rhea" id="RHEA:43892"/>
        <dbReference type="Rhea" id="RHEA-COMP:14737"/>
        <dbReference type="Rhea" id="RHEA-COMP:14739"/>
        <dbReference type="ChEBI" id="CHEBI:29917"/>
        <dbReference type="ChEBI" id="CHEBI:35235"/>
        <dbReference type="ChEBI" id="CHEBI:57972"/>
        <dbReference type="ChEBI" id="CHEBI:64428"/>
        <dbReference type="EC" id="2.8.1.7"/>
    </reaction>
</comment>
<evidence type="ECO:0000256" key="1">
    <source>
        <dbReference type="ARBA" id="ARBA00001933"/>
    </source>
</evidence>
<keyword evidence="13" id="KW-1185">Reference proteome</keyword>
<dbReference type="HOGENOM" id="CLU_003433_0_0_4"/>
<dbReference type="Gene3D" id="3.40.640.10">
    <property type="entry name" value="Type I PLP-dependent aspartate aminotransferase-like (Major domain)"/>
    <property type="match status" value="1"/>
</dbReference>
<dbReference type="eggNOG" id="COG1104">
    <property type="taxonomic scope" value="Bacteria"/>
</dbReference>
<comment type="similarity">
    <text evidence="2">Belongs to the class-V pyridoxal-phosphate-dependent aminotransferase family. NifS/IscS subfamily.</text>
</comment>
<dbReference type="EMBL" id="AP013066">
    <property type="protein sequence ID" value="BAN35083.1"/>
    <property type="molecule type" value="Genomic_DNA"/>
</dbReference>
<dbReference type="SUPFAM" id="SSF53383">
    <property type="entry name" value="PLP-dependent transferases"/>
    <property type="match status" value="1"/>
</dbReference>
<organism evidence="12 13">
    <name type="scientific">Sulfuricella denitrificans (strain DSM 22764 / NBRC 105220 / skB26)</name>
    <dbReference type="NCBI Taxonomy" id="1163617"/>
    <lineage>
        <taxon>Bacteria</taxon>
        <taxon>Pseudomonadati</taxon>
        <taxon>Pseudomonadota</taxon>
        <taxon>Betaproteobacteria</taxon>
        <taxon>Nitrosomonadales</taxon>
        <taxon>Sulfuricellaceae</taxon>
        <taxon>Sulfuricella</taxon>
    </lineage>
</organism>
<gene>
    <name evidence="12" type="ORF">SCD_n01254</name>
</gene>
<dbReference type="GO" id="GO:0046872">
    <property type="term" value="F:metal ion binding"/>
    <property type="evidence" value="ECO:0007669"/>
    <property type="project" value="UniProtKB-KW"/>
</dbReference>
<keyword evidence="6" id="KW-0663">Pyridoxal phosphate</keyword>
<dbReference type="InterPro" id="IPR016454">
    <property type="entry name" value="Cysteine_dSase"/>
</dbReference>
<dbReference type="OrthoDB" id="9808002at2"/>
<dbReference type="KEGG" id="sdr:SCD_n01254"/>